<reference evidence="4" key="1">
    <citation type="journal article" date="2020" name="mSystems">
        <title>Genome- and Community-Level Interaction Insights into Carbon Utilization and Element Cycling Functions of Hydrothermarchaeota in Hydrothermal Sediment.</title>
        <authorList>
            <person name="Zhou Z."/>
            <person name="Liu Y."/>
            <person name="Xu W."/>
            <person name="Pan J."/>
            <person name="Luo Z.H."/>
            <person name="Li M."/>
        </authorList>
    </citation>
    <scope>NUCLEOTIDE SEQUENCE [LARGE SCALE GENOMIC DNA]</scope>
    <source>
        <strain evidence="4">HyVt-346</strain>
    </source>
</reference>
<proteinExistence type="inferred from homology"/>
<protein>
    <submittedName>
        <fullName evidence="4">Acetyltransferase</fullName>
    </submittedName>
</protein>
<name>A0A7V1GGM8_9GAMM</name>
<dbReference type="Proteomes" id="UP000886188">
    <property type="component" value="Unassembled WGS sequence"/>
</dbReference>
<comment type="similarity">
    <text evidence="1">Belongs to the acetyltransferase family. GNAT subfamily.</text>
</comment>
<organism evidence="4">
    <name type="scientific">Pseudoalteromonas prydzensis</name>
    <dbReference type="NCBI Taxonomy" id="182141"/>
    <lineage>
        <taxon>Bacteria</taxon>
        <taxon>Pseudomonadati</taxon>
        <taxon>Pseudomonadota</taxon>
        <taxon>Gammaproteobacteria</taxon>
        <taxon>Alteromonadales</taxon>
        <taxon>Pseudoalteromonadaceae</taxon>
        <taxon>Pseudoalteromonas</taxon>
    </lineage>
</organism>
<dbReference type="PANTHER" id="PTHR36449">
    <property type="entry name" value="ACETYLTRANSFERASE-RELATED"/>
    <property type="match status" value="1"/>
</dbReference>
<keyword evidence="2" id="KW-0808">Transferase</keyword>
<keyword evidence="3" id="KW-0012">Acyltransferase</keyword>
<sequence length="177" mass="19972">MKEFDAPQLHQLLFSFCSTKNTDVESFLTDKNKAIRLENASKSRTYLILDDGSGQILAYFSLSIKEVSLNQNNETKISKGLRKKLDGICKNSERVNAYLIGQIGKNDSVADNQINLSYILEEAYTIIDKANQLVGGRVIILECEKAEKLVALYQKNGFNILIDNPAERLITMYICVR</sequence>
<gene>
    <name evidence="4" type="ORF">ENH88_21995</name>
</gene>
<evidence type="ECO:0000313" key="4">
    <source>
        <dbReference type="EMBL" id="HEA19070.1"/>
    </source>
</evidence>
<evidence type="ECO:0000256" key="2">
    <source>
        <dbReference type="ARBA" id="ARBA00022679"/>
    </source>
</evidence>
<evidence type="ECO:0000256" key="3">
    <source>
        <dbReference type="ARBA" id="ARBA00023315"/>
    </source>
</evidence>
<accession>A0A7V1GGM8</accession>
<dbReference type="EMBL" id="DRGM01000210">
    <property type="protein sequence ID" value="HEA19070.1"/>
    <property type="molecule type" value="Genomic_DNA"/>
</dbReference>
<dbReference type="AlphaFoldDB" id="A0A7V1GGM8"/>
<comment type="caution">
    <text evidence="4">The sequence shown here is derived from an EMBL/GenBank/DDBJ whole genome shotgun (WGS) entry which is preliminary data.</text>
</comment>
<dbReference type="Gene3D" id="3.40.630.30">
    <property type="match status" value="1"/>
</dbReference>
<dbReference type="PANTHER" id="PTHR36449:SF1">
    <property type="entry name" value="ACETYLTRANSFERASE"/>
    <property type="match status" value="1"/>
</dbReference>
<evidence type="ECO:0000256" key="1">
    <source>
        <dbReference type="ARBA" id="ARBA00009342"/>
    </source>
</evidence>
<dbReference type="GO" id="GO:0016746">
    <property type="term" value="F:acyltransferase activity"/>
    <property type="evidence" value="ECO:0007669"/>
    <property type="project" value="UniProtKB-KW"/>
</dbReference>